<evidence type="ECO:0000313" key="3">
    <source>
        <dbReference type="Proteomes" id="UP000239532"/>
    </source>
</evidence>
<keyword evidence="1" id="KW-0812">Transmembrane</keyword>
<accession>A0A2S9WQW1</accession>
<reference evidence="2 3" key="1">
    <citation type="submission" date="2016-11" db="EMBL/GenBank/DDBJ databases">
        <title>Trade-off between light-utilization and light-protection in marine flavobacteria.</title>
        <authorList>
            <person name="Kumagai Y."/>
        </authorList>
    </citation>
    <scope>NUCLEOTIDE SEQUENCE [LARGE SCALE GENOMIC DNA]</scope>
    <source>
        <strain evidence="2 3">JCM 17109</strain>
    </source>
</reference>
<evidence type="ECO:0000256" key="1">
    <source>
        <dbReference type="SAM" id="Phobius"/>
    </source>
</evidence>
<proteinExistence type="predicted"/>
<protein>
    <submittedName>
        <fullName evidence="2">Uncharacterized protein</fullName>
    </submittedName>
</protein>
<organism evidence="2 3">
    <name type="scientific">Nonlabens agnitus</name>
    <dbReference type="NCBI Taxonomy" id="870484"/>
    <lineage>
        <taxon>Bacteria</taxon>
        <taxon>Pseudomonadati</taxon>
        <taxon>Bacteroidota</taxon>
        <taxon>Flavobacteriia</taxon>
        <taxon>Flavobacteriales</taxon>
        <taxon>Flavobacteriaceae</taxon>
        <taxon>Nonlabens</taxon>
    </lineage>
</organism>
<evidence type="ECO:0000313" key="2">
    <source>
        <dbReference type="EMBL" id="PRP65874.1"/>
    </source>
</evidence>
<keyword evidence="3" id="KW-1185">Reference proteome</keyword>
<feature type="transmembrane region" description="Helical" evidence="1">
    <location>
        <begin position="59"/>
        <end position="78"/>
    </location>
</feature>
<feature type="transmembrane region" description="Helical" evidence="1">
    <location>
        <begin position="28"/>
        <end position="53"/>
    </location>
</feature>
<comment type="caution">
    <text evidence="2">The sequence shown here is derived from an EMBL/GenBank/DDBJ whole genome shotgun (WGS) entry which is preliminary data.</text>
</comment>
<dbReference type="Proteomes" id="UP000239532">
    <property type="component" value="Unassembled WGS sequence"/>
</dbReference>
<feature type="transmembrane region" description="Helical" evidence="1">
    <location>
        <begin position="99"/>
        <end position="121"/>
    </location>
</feature>
<sequence length="125" mass="14786">MKFIINFYDRLFLFLYNLKKGSDDTPQYLPIILISVSQAWNLFLAFIIIYFIINQPLTHLPKFLLILIAIMIFFNFYLYQIKGRQSIIFGKSLSITFTFKAFAFLYIIVSIILPLLIIFILNELV</sequence>
<gene>
    <name evidence="2" type="ORF">BST86_01605</name>
</gene>
<name>A0A2S9WQW1_9FLAO</name>
<keyword evidence="1" id="KW-0472">Membrane</keyword>
<keyword evidence="1" id="KW-1133">Transmembrane helix</keyword>
<dbReference type="EMBL" id="MQUC01000003">
    <property type="protein sequence ID" value="PRP65874.1"/>
    <property type="molecule type" value="Genomic_DNA"/>
</dbReference>
<dbReference type="AlphaFoldDB" id="A0A2S9WQW1"/>